<dbReference type="InterPro" id="IPR036318">
    <property type="entry name" value="FAD-bd_PCMH-like_sf"/>
</dbReference>
<feature type="non-terminal residue" evidence="7">
    <location>
        <position position="504"/>
    </location>
</feature>
<dbReference type="PROSITE" id="PS51387">
    <property type="entry name" value="FAD_PCMH"/>
    <property type="match status" value="1"/>
</dbReference>
<dbReference type="GO" id="GO:0071949">
    <property type="term" value="F:FAD binding"/>
    <property type="evidence" value="ECO:0007669"/>
    <property type="project" value="InterPro"/>
</dbReference>
<proteinExistence type="inferred from homology"/>
<comment type="similarity">
    <text evidence="1">Belongs to the oxygen-dependent FAD-linked oxidoreductase family.</text>
</comment>
<name>A0A173G9A2_9HYPO</name>
<protein>
    <recommendedName>
        <fullName evidence="6">FAD-binding PCMH-type domain-containing protein</fullName>
    </recommendedName>
</protein>
<evidence type="ECO:0000256" key="1">
    <source>
        <dbReference type="ARBA" id="ARBA00005466"/>
    </source>
</evidence>
<evidence type="ECO:0000256" key="2">
    <source>
        <dbReference type="ARBA" id="ARBA00022630"/>
    </source>
</evidence>
<evidence type="ECO:0000259" key="6">
    <source>
        <dbReference type="PROSITE" id="PS51387"/>
    </source>
</evidence>
<dbReference type="InterPro" id="IPR016166">
    <property type="entry name" value="FAD-bd_PCMH"/>
</dbReference>
<feature type="chain" id="PRO_5008006420" description="FAD-binding PCMH-type domain-containing protein" evidence="5">
    <location>
        <begin position="20"/>
        <end position="504"/>
    </location>
</feature>
<feature type="signal peptide" evidence="5">
    <location>
        <begin position="1"/>
        <end position="19"/>
    </location>
</feature>
<dbReference type="AlphaFoldDB" id="A0A173G9A2"/>
<dbReference type="PANTHER" id="PTHR42973">
    <property type="entry name" value="BINDING OXIDOREDUCTASE, PUTATIVE (AFU_ORTHOLOGUE AFUA_1G17690)-RELATED"/>
    <property type="match status" value="1"/>
</dbReference>
<dbReference type="InterPro" id="IPR050416">
    <property type="entry name" value="FAD-linked_Oxidoreductase"/>
</dbReference>
<dbReference type="Gene3D" id="3.30.465.10">
    <property type="match status" value="1"/>
</dbReference>
<dbReference type="PANTHER" id="PTHR42973:SF13">
    <property type="entry name" value="FAD-BINDING PCMH-TYPE DOMAIN-CONTAINING PROTEIN"/>
    <property type="match status" value="1"/>
</dbReference>
<feature type="domain" description="FAD-binding PCMH-type" evidence="6">
    <location>
        <begin position="72"/>
        <end position="243"/>
    </location>
</feature>
<keyword evidence="3" id="KW-0274">FAD</keyword>
<evidence type="ECO:0000256" key="3">
    <source>
        <dbReference type="ARBA" id="ARBA00022827"/>
    </source>
</evidence>
<dbReference type="SUPFAM" id="SSF56176">
    <property type="entry name" value="FAD-binding/transporter-associated domain-like"/>
    <property type="match status" value="1"/>
</dbReference>
<dbReference type="Pfam" id="PF01565">
    <property type="entry name" value="FAD_binding_4"/>
    <property type="match status" value="1"/>
</dbReference>
<dbReference type="GO" id="GO:0016491">
    <property type="term" value="F:oxidoreductase activity"/>
    <property type="evidence" value="ECO:0007669"/>
    <property type="project" value="UniProtKB-KW"/>
</dbReference>
<keyword evidence="4" id="KW-0560">Oxidoreductase</keyword>
<evidence type="ECO:0000313" key="7">
    <source>
        <dbReference type="EMBL" id="ANH22775.1"/>
    </source>
</evidence>
<keyword evidence="2" id="KW-0285">Flavoprotein</keyword>
<dbReference type="InterPro" id="IPR016169">
    <property type="entry name" value="FAD-bd_PCMH_sub2"/>
</dbReference>
<evidence type="ECO:0000256" key="4">
    <source>
        <dbReference type="ARBA" id="ARBA00023002"/>
    </source>
</evidence>
<keyword evidence="5" id="KW-0732">Signal</keyword>
<accession>A0A173G9A2</accession>
<dbReference type="InterPro" id="IPR006094">
    <property type="entry name" value="Oxid_FAD_bind_N"/>
</dbReference>
<reference evidence="7" key="1">
    <citation type="journal article" date="2016" name="BMC Genomics">
        <title>Genome sequence and comparative analysis of clavicipitaceous insect-pathogenic fungus Aschersonia badia with Metarhizium spp.</title>
        <authorList>
            <person name="Agrawal Y."/>
            <person name="Narwani T."/>
            <person name="Subramanian S."/>
        </authorList>
    </citation>
    <scope>NUCLEOTIDE SEQUENCE</scope>
    <source>
        <strain evidence="7">MTCC 10142</strain>
    </source>
</reference>
<organism evidence="7">
    <name type="scientific">Hypocrella siamensis</name>
    <dbReference type="NCBI Taxonomy" id="696354"/>
    <lineage>
        <taxon>Eukaryota</taxon>
        <taxon>Fungi</taxon>
        <taxon>Dikarya</taxon>
        <taxon>Ascomycota</taxon>
        <taxon>Pezizomycotina</taxon>
        <taxon>Sordariomycetes</taxon>
        <taxon>Hypocreomycetidae</taxon>
        <taxon>Hypocreales</taxon>
        <taxon>Clavicipitaceae</taxon>
        <taxon>Hypocrella</taxon>
    </lineage>
</organism>
<sequence>MVKLYSLGLFLAQASYASAIVSDNELALSHGQCLVGGSGCKNACHLLTREFGRAVHYPRDDTHWVIWDEKQRQTRPACRVTPSSADQVAKIIKIVTSHWCRFAVKGGGHAQFVDASNSDGGVTIDLVGMKRLDVSRSRRTAHIGPGLVLAEVYTALEKRGLSFIGGRVADVGVAGYSLGGGFSSLTPKYGLQVDNVLEYQVVLPNATIVTARHDKNPDLYFALRGGGNNFGIVTDFQIKLYRQGKILSGVKTYNDRYTGDIVRHVHQFSTTLSNDTDMCFYSRYQYNQTTDRFQPSMWPIYSRPVADPAIFHDLNTIPYESSTLRVDWQSNFTYEALDPPGSRNYFATLSFDPSEQLQLRILDIFRQEVKRVNRSTRGFNTGIVTQALHRNAIKAMRLRGGNALGVSAKGPLNIVLLTVAWSQAEDDRAMHDFATRWHQRSTAAAKDAGLWNRWLYINYCLDNQDPFAGYGEENRRRLRRIQSEIDPKGIFTSKGLCRGSFKVR</sequence>
<dbReference type="EMBL" id="KU202390">
    <property type="protein sequence ID" value="ANH22775.1"/>
    <property type="molecule type" value="Genomic_DNA"/>
</dbReference>
<evidence type="ECO:0000256" key="5">
    <source>
        <dbReference type="SAM" id="SignalP"/>
    </source>
</evidence>